<dbReference type="Proteomes" id="UP000461162">
    <property type="component" value="Unassembled WGS sequence"/>
</dbReference>
<dbReference type="CDD" id="cd06261">
    <property type="entry name" value="TM_PBP2"/>
    <property type="match status" value="1"/>
</dbReference>
<dbReference type="EMBL" id="WODC01000002">
    <property type="protein sequence ID" value="MUM76786.1"/>
    <property type="molecule type" value="Genomic_DNA"/>
</dbReference>
<dbReference type="InterPro" id="IPR035906">
    <property type="entry name" value="MetI-like_sf"/>
</dbReference>
<dbReference type="PANTHER" id="PTHR30151">
    <property type="entry name" value="ALKANE SULFONATE ABC TRANSPORTER-RELATED, MEMBRANE SUBUNIT"/>
    <property type="match status" value="1"/>
</dbReference>
<feature type="transmembrane region" description="Helical" evidence="7">
    <location>
        <begin position="170"/>
        <end position="197"/>
    </location>
</feature>
<keyword evidence="6 7" id="KW-0472">Membrane</keyword>
<feature type="domain" description="ABC transmembrane type-1" evidence="8">
    <location>
        <begin position="62"/>
        <end position="242"/>
    </location>
</feature>
<dbReference type="GO" id="GO:0055085">
    <property type="term" value="P:transmembrane transport"/>
    <property type="evidence" value="ECO:0007669"/>
    <property type="project" value="InterPro"/>
</dbReference>
<feature type="transmembrane region" description="Helical" evidence="7">
    <location>
        <begin position="125"/>
        <end position="150"/>
    </location>
</feature>
<evidence type="ECO:0000259" key="8">
    <source>
        <dbReference type="PROSITE" id="PS50928"/>
    </source>
</evidence>
<feature type="transmembrane region" description="Helical" evidence="7">
    <location>
        <begin position="102"/>
        <end position="119"/>
    </location>
</feature>
<dbReference type="PROSITE" id="PS50928">
    <property type="entry name" value="ABC_TM1"/>
    <property type="match status" value="1"/>
</dbReference>
<comment type="similarity">
    <text evidence="7">Belongs to the binding-protein-dependent transport system permease family.</text>
</comment>
<evidence type="ECO:0000256" key="7">
    <source>
        <dbReference type="RuleBase" id="RU363032"/>
    </source>
</evidence>
<keyword evidence="10" id="KW-1185">Reference proteome</keyword>
<dbReference type="SUPFAM" id="SSF161098">
    <property type="entry name" value="MetI-like"/>
    <property type="match status" value="1"/>
</dbReference>
<dbReference type="PANTHER" id="PTHR30151:SF0">
    <property type="entry name" value="ABC TRANSPORTER PERMEASE PROTEIN MJ0413-RELATED"/>
    <property type="match status" value="1"/>
</dbReference>
<keyword evidence="5 7" id="KW-1133">Transmembrane helix</keyword>
<protein>
    <submittedName>
        <fullName evidence="9">ABC transporter permease subunit</fullName>
    </submittedName>
</protein>
<evidence type="ECO:0000256" key="6">
    <source>
        <dbReference type="ARBA" id="ARBA00023136"/>
    </source>
</evidence>
<dbReference type="AlphaFoldDB" id="A0A7K1KL26"/>
<feature type="transmembrane region" description="Helical" evidence="7">
    <location>
        <begin position="69"/>
        <end position="90"/>
    </location>
</feature>
<accession>A0A7K1KL26</accession>
<evidence type="ECO:0000313" key="9">
    <source>
        <dbReference type="EMBL" id="MUM76786.1"/>
    </source>
</evidence>
<feature type="transmembrane region" description="Helical" evidence="7">
    <location>
        <begin position="224"/>
        <end position="243"/>
    </location>
</feature>
<organism evidence="9 10">
    <name type="scientific">Pseudodesulfovibrio alkaliphilus</name>
    <dbReference type="NCBI Taxonomy" id="2661613"/>
    <lineage>
        <taxon>Bacteria</taxon>
        <taxon>Pseudomonadati</taxon>
        <taxon>Thermodesulfobacteriota</taxon>
        <taxon>Desulfovibrionia</taxon>
        <taxon>Desulfovibrionales</taxon>
        <taxon>Desulfovibrionaceae</taxon>
    </lineage>
</organism>
<comment type="subcellular location">
    <subcellularLocation>
        <location evidence="1 7">Cell membrane</location>
        <topology evidence="1 7">Multi-pass membrane protein</topology>
    </subcellularLocation>
</comment>
<dbReference type="GO" id="GO:0005886">
    <property type="term" value="C:plasma membrane"/>
    <property type="evidence" value="ECO:0007669"/>
    <property type="project" value="UniProtKB-SubCell"/>
</dbReference>
<dbReference type="Gene3D" id="1.10.3720.10">
    <property type="entry name" value="MetI-like"/>
    <property type="match status" value="1"/>
</dbReference>
<keyword evidence="4 7" id="KW-0812">Transmembrane</keyword>
<evidence type="ECO:0000256" key="4">
    <source>
        <dbReference type="ARBA" id="ARBA00022692"/>
    </source>
</evidence>
<evidence type="ECO:0000256" key="5">
    <source>
        <dbReference type="ARBA" id="ARBA00022989"/>
    </source>
</evidence>
<feature type="transmembrane region" description="Helical" evidence="7">
    <location>
        <begin position="12"/>
        <end position="29"/>
    </location>
</feature>
<dbReference type="RefSeq" id="WP_155932440.1">
    <property type="nucleotide sequence ID" value="NZ_WODC01000002.1"/>
</dbReference>
<sequence length="255" mass="27543">MSGRSIGKLPPLGFHLFGVVLLIFGWDMLARNFSGLVVASPGATMEALFGLFENKLFLDLHLKPTLERIGLALFFGIGSGALLGILAGFIEPFRFMLAPARWILTSIPGVVLVVVFMLWFGVGTTMVVCITATMMAPIVYVNVADGMMAVDRNLLEMAKVYKFPLHMRLVRIYAMALAGPFLSGTVLATGYCIRLVVLAEMLGANEGIGHALAISRSNLQTAELYALTLLSMLIVGGVELALLRPATKAIQRKRA</sequence>
<evidence type="ECO:0000256" key="1">
    <source>
        <dbReference type="ARBA" id="ARBA00004651"/>
    </source>
</evidence>
<evidence type="ECO:0000313" key="10">
    <source>
        <dbReference type="Proteomes" id="UP000461162"/>
    </source>
</evidence>
<keyword evidence="3" id="KW-1003">Cell membrane</keyword>
<dbReference type="Pfam" id="PF00528">
    <property type="entry name" value="BPD_transp_1"/>
    <property type="match status" value="1"/>
</dbReference>
<proteinExistence type="inferred from homology"/>
<evidence type="ECO:0000256" key="2">
    <source>
        <dbReference type="ARBA" id="ARBA00022448"/>
    </source>
</evidence>
<keyword evidence="2 7" id="KW-0813">Transport</keyword>
<evidence type="ECO:0000256" key="3">
    <source>
        <dbReference type="ARBA" id="ARBA00022475"/>
    </source>
</evidence>
<comment type="caution">
    <text evidence="9">The sequence shown here is derived from an EMBL/GenBank/DDBJ whole genome shotgun (WGS) entry which is preliminary data.</text>
</comment>
<dbReference type="InterPro" id="IPR000515">
    <property type="entry name" value="MetI-like"/>
</dbReference>
<name>A0A7K1KL26_9BACT</name>
<reference evidence="9 10" key="1">
    <citation type="submission" date="2019-11" db="EMBL/GenBank/DDBJ databases">
        <title>Pseudodesulfovibrio alkaliphilus, sp. nov., an alkaliphilic sulfate-reducing bacteria from mud volcano of Taman peninsula, Russia.</title>
        <authorList>
            <person name="Frolova A."/>
            <person name="Merkel A.Y."/>
            <person name="Slobodkin A.I."/>
        </authorList>
    </citation>
    <scope>NUCLEOTIDE SEQUENCE [LARGE SCALE GENOMIC DNA]</scope>
    <source>
        <strain evidence="9 10">F-1</strain>
    </source>
</reference>
<gene>
    <name evidence="9" type="ORF">GKC30_03955</name>
</gene>